<evidence type="ECO:0000256" key="2">
    <source>
        <dbReference type="ARBA" id="ARBA00007815"/>
    </source>
</evidence>
<dbReference type="InterPro" id="IPR014892">
    <property type="entry name" value="RPA_C"/>
</dbReference>
<organism evidence="8 9">
    <name type="scientific">Panaeolus cyanescens</name>
    <dbReference type="NCBI Taxonomy" id="181874"/>
    <lineage>
        <taxon>Eukaryota</taxon>
        <taxon>Fungi</taxon>
        <taxon>Dikarya</taxon>
        <taxon>Basidiomycota</taxon>
        <taxon>Agaricomycotina</taxon>
        <taxon>Agaricomycetes</taxon>
        <taxon>Agaricomycetidae</taxon>
        <taxon>Agaricales</taxon>
        <taxon>Agaricineae</taxon>
        <taxon>Galeropsidaceae</taxon>
        <taxon>Panaeolus</taxon>
    </lineage>
</organism>
<dbReference type="PANTHER" id="PTHR13989">
    <property type="entry name" value="REPLICATION PROTEIN A-RELATED"/>
    <property type="match status" value="1"/>
</dbReference>
<dbReference type="GO" id="GO:0000781">
    <property type="term" value="C:chromosome, telomeric region"/>
    <property type="evidence" value="ECO:0007669"/>
    <property type="project" value="TreeGrafter"/>
</dbReference>
<dbReference type="GO" id="GO:0005662">
    <property type="term" value="C:DNA replication factor A complex"/>
    <property type="evidence" value="ECO:0007669"/>
    <property type="project" value="TreeGrafter"/>
</dbReference>
<evidence type="ECO:0000256" key="6">
    <source>
        <dbReference type="SAM" id="MobiDB-lite"/>
    </source>
</evidence>
<dbReference type="FunCoup" id="A0A409YKN5">
    <property type="interactions" value="451"/>
</dbReference>
<gene>
    <name evidence="8" type="ORF">CVT24_007733</name>
</gene>
<keyword evidence="4" id="KW-0238">DNA-binding</keyword>
<dbReference type="GO" id="GO:0006289">
    <property type="term" value="P:nucleotide-excision repair"/>
    <property type="evidence" value="ECO:0007669"/>
    <property type="project" value="TreeGrafter"/>
</dbReference>
<evidence type="ECO:0000256" key="5">
    <source>
        <dbReference type="ARBA" id="ARBA00023242"/>
    </source>
</evidence>
<dbReference type="EMBL" id="NHTK01001044">
    <property type="protein sequence ID" value="PPR03617.1"/>
    <property type="molecule type" value="Genomic_DNA"/>
</dbReference>
<reference evidence="8 9" key="1">
    <citation type="journal article" date="2018" name="Evol. Lett.">
        <title>Horizontal gene cluster transfer increased hallucinogenic mushroom diversity.</title>
        <authorList>
            <person name="Reynolds H.T."/>
            <person name="Vijayakumar V."/>
            <person name="Gluck-Thaler E."/>
            <person name="Korotkin H.B."/>
            <person name="Matheny P.B."/>
            <person name="Slot J.C."/>
        </authorList>
    </citation>
    <scope>NUCLEOTIDE SEQUENCE [LARGE SCALE GENOMIC DNA]</scope>
    <source>
        <strain evidence="8 9">2629</strain>
    </source>
</reference>
<sequence>MSQFDTGYYGGNGGAGGGGYLQSPFSASGSPSGGRQRTEIQESLRSLTIAQLNKASQLHSEADWKVDDMEIGQVTVVAHVVSMQTQTTNTVYVLEDGTGQIEARHWIDEGTGSRLGDIKENRYIRVVGLLKVFGKKRYINVSLVRGVEDPHEIYFHMLDAISTTLTVERGQTSMTSPSKAALASPGMSAYSATNSVHQDQLAHFQGLNRMIMQFILEQPPTDEGIHVAAIAKAIGPSGYDPKKISDALDELMDQGHVFTTIDDSHFNPSM</sequence>
<dbReference type="CDD" id="cd04478">
    <property type="entry name" value="RPA2_DBD_D"/>
    <property type="match status" value="1"/>
</dbReference>
<evidence type="ECO:0000256" key="3">
    <source>
        <dbReference type="ARBA" id="ARBA00022705"/>
    </source>
</evidence>
<comment type="caution">
    <text evidence="8">The sequence shown here is derived from an EMBL/GenBank/DDBJ whole genome shotgun (WGS) entry which is preliminary data.</text>
</comment>
<evidence type="ECO:0000313" key="9">
    <source>
        <dbReference type="Proteomes" id="UP000284842"/>
    </source>
</evidence>
<dbReference type="Gene3D" id="1.10.10.10">
    <property type="entry name" value="Winged helix-like DNA-binding domain superfamily/Winged helix DNA-binding domain"/>
    <property type="match status" value="1"/>
</dbReference>
<dbReference type="OrthoDB" id="25571at2759"/>
<dbReference type="SUPFAM" id="SSF46785">
    <property type="entry name" value="Winged helix' DNA-binding domain"/>
    <property type="match status" value="1"/>
</dbReference>
<feature type="compositionally biased region" description="Low complexity" evidence="6">
    <location>
        <begin position="23"/>
        <end position="34"/>
    </location>
</feature>
<dbReference type="GO" id="GO:0003697">
    <property type="term" value="F:single-stranded DNA binding"/>
    <property type="evidence" value="ECO:0007669"/>
    <property type="project" value="TreeGrafter"/>
</dbReference>
<accession>A0A409YKN5</accession>
<dbReference type="Pfam" id="PF08784">
    <property type="entry name" value="RPA_C"/>
    <property type="match status" value="1"/>
</dbReference>
<comment type="similarity">
    <text evidence="2">Belongs to the replication factor A protein 2 family.</text>
</comment>
<dbReference type="Gene3D" id="2.40.50.140">
    <property type="entry name" value="Nucleic acid-binding proteins"/>
    <property type="match status" value="1"/>
</dbReference>
<dbReference type="AlphaFoldDB" id="A0A409YKN5"/>
<feature type="domain" description="Replication protein A C-terminal" evidence="7">
    <location>
        <begin position="171"/>
        <end position="263"/>
    </location>
</feature>
<comment type="subcellular location">
    <subcellularLocation>
        <location evidence="1">Nucleus</location>
    </subcellularLocation>
</comment>
<evidence type="ECO:0000256" key="1">
    <source>
        <dbReference type="ARBA" id="ARBA00004123"/>
    </source>
</evidence>
<dbReference type="GO" id="GO:0006260">
    <property type="term" value="P:DNA replication"/>
    <property type="evidence" value="ECO:0007669"/>
    <property type="project" value="UniProtKB-KW"/>
</dbReference>
<dbReference type="InterPro" id="IPR040260">
    <property type="entry name" value="RFA2-like"/>
</dbReference>
<dbReference type="PIRSF" id="PIRSF036949">
    <property type="entry name" value="RPA32"/>
    <property type="match status" value="1"/>
</dbReference>
<dbReference type="GO" id="GO:0000724">
    <property type="term" value="P:double-strand break repair via homologous recombination"/>
    <property type="evidence" value="ECO:0007669"/>
    <property type="project" value="TreeGrafter"/>
</dbReference>
<evidence type="ECO:0000313" key="8">
    <source>
        <dbReference type="EMBL" id="PPR03617.1"/>
    </source>
</evidence>
<dbReference type="InterPro" id="IPR014646">
    <property type="entry name" value="Rfa2/RPA32"/>
</dbReference>
<protein>
    <recommendedName>
        <fullName evidence="7">Replication protein A C-terminal domain-containing protein</fullName>
    </recommendedName>
</protein>
<dbReference type="InterPro" id="IPR012340">
    <property type="entry name" value="NA-bd_OB-fold"/>
</dbReference>
<keyword evidence="5" id="KW-0539">Nucleus</keyword>
<dbReference type="SUPFAM" id="SSF50249">
    <property type="entry name" value="Nucleic acid-binding proteins"/>
    <property type="match status" value="1"/>
</dbReference>
<dbReference type="PANTHER" id="PTHR13989:SF16">
    <property type="entry name" value="REPLICATION PROTEIN A2"/>
    <property type="match status" value="1"/>
</dbReference>
<dbReference type="InParanoid" id="A0A409YKN5"/>
<evidence type="ECO:0000259" key="7">
    <source>
        <dbReference type="Pfam" id="PF08784"/>
    </source>
</evidence>
<dbReference type="STRING" id="181874.A0A409YKN5"/>
<dbReference type="Proteomes" id="UP000284842">
    <property type="component" value="Unassembled WGS sequence"/>
</dbReference>
<dbReference type="InterPro" id="IPR036390">
    <property type="entry name" value="WH_DNA-bd_sf"/>
</dbReference>
<evidence type="ECO:0000256" key="4">
    <source>
        <dbReference type="ARBA" id="ARBA00023125"/>
    </source>
</evidence>
<feature type="region of interest" description="Disordered" evidence="6">
    <location>
        <begin position="20"/>
        <end position="39"/>
    </location>
</feature>
<dbReference type="GO" id="GO:0035861">
    <property type="term" value="C:site of double-strand break"/>
    <property type="evidence" value="ECO:0007669"/>
    <property type="project" value="TreeGrafter"/>
</dbReference>
<dbReference type="InterPro" id="IPR036388">
    <property type="entry name" value="WH-like_DNA-bd_sf"/>
</dbReference>
<name>A0A409YKN5_9AGAR</name>
<keyword evidence="9" id="KW-1185">Reference proteome</keyword>
<keyword evidence="3" id="KW-0235">DNA replication</keyword>
<proteinExistence type="inferred from homology"/>